<evidence type="ECO:0000256" key="7">
    <source>
        <dbReference type="SAM" id="Phobius"/>
    </source>
</evidence>
<evidence type="ECO:0000256" key="2">
    <source>
        <dbReference type="ARBA" id="ARBA00006464"/>
    </source>
</evidence>
<dbReference type="PANTHER" id="PTHR30576:SF10">
    <property type="entry name" value="SLL5057 PROTEIN"/>
    <property type="match status" value="1"/>
</dbReference>
<evidence type="ECO:0000256" key="3">
    <source>
        <dbReference type="ARBA" id="ARBA00022679"/>
    </source>
</evidence>
<evidence type="ECO:0000259" key="8">
    <source>
        <dbReference type="Pfam" id="PF02397"/>
    </source>
</evidence>
<feature type="transmembrane region" description="Helical" evidence="7">
    <location>
        <begin position="93"/>
        <end position="113"/>
    </location>
</feature>
<evidence type="ECO:0000256" key="4">
    <source>
        <dbReference type="ARBA" id="ARBA00022692"/>
    </source>
</evidence>
<evidence type="ECO:0000256" key="5">
    <source>
        <dbReference type="ARBA" id="ARBA00022989"/>
    </source>
</evidence>
<name>A0A6B1DXD1_9CHLR</name>
<dbReference type="GO" id="GO:0016780">
    <property type="term" value="F:phosphotransferase activity, for other substituted phosphate groups"/>
    <property type="evidence" value="ECO:0007669"/>
    <property type="project" value="TreeGrafter"/>
</dbReference>
<proteinExistence type="inferred from homology"/>
<gene>
    <name evidence="9" type="ORF">F4Y08_16415</name>
</gene>
<comment type="subcellular location">
    <subcellularLocation>
        <location evidence="1">Membrane</location>
        <topology evidence="1">Multi-pass membrane protein</topology>
    </subcellularLocation>
</comment>
<organism evidence="9">
    <name type="scientific">Caldilineaceae bacterium SB0662_bin_9</name>
    <dbReference type="NCBI Taxonomy" id="2605258"/>
    <lineage>
        <taxon>Bacteria</taxon>
        <taxon>Bacillati</taxon>
        <taxon>Chloroflexota</taxon>
        <taxon>Caldilineae</taxon>
        <taxon>Caldilineales</taxon>
        <taxon>Caldilineaceae</taxon>
    </lineage>
</organism>
<comment type="similarity">
    <text evidence="2">Belongs to the bacterial sugar transferase family.</text>
</comment>
<dbReference type="InterPro" id="IPR036291">
    <property type="entry name" value="NAD(P)-bd_dom_sf"/>
</dbReference>
<evidence type="ECO:0000313" key="9">
    <source>
        <dbReference type="EMBL" id="MYD91888.1"/>
    </source>
</evidence>
<feature type="transmembrane region" description="Helical" evidence="7">
    <location>
        <begin position="59"/>
        <end position="81"/>
    </location>
</feature>
<dbReference type="SUPFAM" id="SSF51735">
    <property type="entry name" value="NAD(P)-binding Rossmann-fold domains"/>
    <property type="match status" value="1"/>
</dbReference>
<keyword evidence="5 7" id="KW-1133">Transmembrane helix</keyword>
<dbReference type="InterPro" id="IPR003362">
    <property type="entry name" value="Bact_transf"/>
</dbReference>
<evidence type="ECO:0000256" key="6">
    <source>
        <dbReference type="ARBA" id="ARBA00023136"/>
    </source>
</evidence>
<reference evidence="9" key="1">
    <citation type="submission" date="2019-09" db="EMBL/GenBank/DDBJ databases">
        <title>Characterisation of the sponge microbiome using genome-centric metagenomics.</title>
        <authorList>
            <person name="Engelberts J.P."/>
            <person name="Robbins S.J."/>
            <person name="De Goeij J.M."/>
            <person name="Aranda M."/>
            <person name="Bell S.C."/>
            <person name="Webster N.S."/>
        </authorList>
    </citation>
    <scope>NUCLEOTIDE SEQUENCE</scope>
    <source>
        <strain evidence="9">SB0662_bin_9</strain>
    </source>
</reference>
<keyword evidence="6 7" id="KW-0472">Membrane</keyword>
<comment type="caution">
    <text evidence="9">The sequence shown here is derived from an EMBL/GenBank/DDBJ whole genome shotgun (WGS) entry which is preliminary data.</text>
</comment>
<dbReference type="GO" id="GO:0016020">
    <property type="term" value="C:membrane"/>
    <property type="evidence" value="ECO:0007669"/>
    <property type="project" value="UniProtKB-SubCell"/>
</dbReference>
<dbReference type="Pfam" id="PF13727">
    <property type="entry name" value="CoA_binding_3"/>
    <property type="match status" value="1"/>
</dbReference>
<feature type="domain" description="Bacterial sugar transferase" evidence="8">
    <location>
        <begin position="290"/>
        <end position="477"/>
    </location>
</feature>
<keyword evidence="4 7" id="KW-0812">Transmembrane</keyword>
<keyword evidence="3 9" id="KW-0808">Transferase</keyword>
<sequence>MLARLAAFNRAEDPRLRQILLRSADAALTLLAFVLAYIVRYQLEWFKDVEPIHVQTFRAYLPSALSLVVVQLAAFQLAGVYRNGQIRGWLHETWTVANASTLTILVLIMGHLFFNPQLYSRLVFLYTAIMMTGLLGGLRLGLWAVRRLLYSHGLGHEKVLLVGTGELGLMLMRNIVAQPDLGWHLLGFLDEEGEVPPRDIGRFRLLGSVSDLPRILRDLRPDRVIICLPQSHAELLQQSLETCRDQGIQPQVVPNLFQVTRNQIKLDTLQGVPLLSEQPISITGWNYWLKRLADLVLFVILMVPSLIVGAVIAIAIKLESGGPVIYTQTRVGRHGNPIRVFKFRTMVSDADTRLDEVADLDNAQGIYFKIKDDPRCTRVGRFLRSFSLDEVPQFINVVRGDMSFIGPRPGLPAEVERYEPWHQKRLAVFPGITGLWQVSGRSDLTFDEMVLLDIYYAENWNLGLDLSIALRTIPTVLLRRGAY</sequence>
<dbReference type="EMBL" id="VXPY01000119">
    <property type="protein sequence ID" value="MYD91888.1"/>
    <property type="molecule type" value="Genomic_DNA"/>
</dbReference>
<feature type="transmembrane region" description="Helical" evidence="7">
    <location>
        <begin position="20"/>
        <end position="39"/>
    </location>
</feature>
<protein>
    <submittedName>
        <fullName evidence="9">Sugar transferase</fullName>
    </submittedName>
</protein>
<feature type="transmembrane region" description="Helical" evidence="7">
    <location>
        <begin position="295"/>
        <end position="316"/>
    </location>
</feature>
<dbReference type="PANTHER" id="PTHR30576">
    <property type="entry name" value="COLANIC BIOSYNTHESIS UDP-GLUCOSE LIPID CARRIER TRANSFERASE"/>
    <property type="match status" value="1"/>
</dbReference>
<dbReference type="NCBIfam" id="TIGR03025">
    <property type="entry name" value="EPS_sugtrans"/>
    <property type="match status" value="1"/>
</dbReference>
<dbReference type="AlphaFoldDB" id="A0A6B1DXD1"/>
<evidence type="ECO:0000256" key="1">
    <source>
        <dbReference type="ARBA" id="ARBA00004141"/>
    </source>
</evidence>
<dbReference type="InterPro" id="IPR017475">
    <property type="entry name" value="EPS_sugar_tfrase"/>
</dbReference>
<dbReference type="Pfam" id="PF02397">
    <property type="entry name" value="Bac_transf"/>
    <property type="match status" value="1"/>
</dbReference>
<feature type="transmembrane region" description="Helical" evidence="7">
    <location>
        <begin position="119"/>
        <end position="142"/>
    </location>
</feature>
<accession>A0A6B1DXD1</accession>
<dbReference type="Gene3D" id="3.40.50.720">
    <property type="entry name" value="NAD(P)-binding Rossmann-like Domain"/>
    <property type="match status" value="1"/>
</dbReference>